<keyword evidence="3" id="KW-1185">Reference proteome</keyword>
<accession>A0AAV5UDN5</accession>
<evidence type="ECO:0000313" key="2">
    <source>
        <dbReference type="EMBL" id="GMT05075.1"/>
    </source>
</evidence>
<protein>
    <submittedName>
        <fullName evidence="2">Uncharacterized protein</fullName>
    </submittedName>
</protein>
<dbReference type="EMBL" id="BTSX01000006">
    <property type="protein sequence ID" value="GMT05075.1"/>
    <property type="molecule type" value="Genomic_DNA"/>
</dbReference>
<evidence type="ECO:0000313" key="3">
    <source>
        <dbReference type="Proteomes" id="UP001432027"/>
    </source>
</evidence>
<evidence type="ECO:0000256" key="1">
    <source>
        <dbReference type="SAM" id="SignalP"/>
    </source>
</evidence>
<feature type="chain" id="PRO_5043865274" evidence="1">
    <location>
        <begin position="17"/>
        <end position="130"/>
    </location>
</feature>
<keyword evidence="1" id="KW-0732">Signal</keyword>
<dbReference type="Proteomes" id="UP001432027">
    <property type="component" value="Unassembled WGS sequence"/>
</dbReference>
<dbReference type="PANTHER" id="PTHR35182">
    <property type="entry name" value="PROTEIN CBG13762"/>
    <property type="match status" value="1"/>
</dbReference>
<feature type="signal peptide" evidence="1">
    <location>
        <begin position="1"/>
        <end position="16"/>
    </location>
</feature>
<name>A0AAV5UDN5_9BILA</name>
<comment type="caution">
    <text evidence="2">The sequence shown here is derived from an EMBL/GenBank/DDBJ whole genome shotgun (WGS) entry which is preliminary data.</text>
</comment>
<reference evidence="2" key="1">
    <citation type="submission" date="2023-10" db="EMBL/GenBank/DDBJ databases">
        <title>Genome assembly of Pristionchus species.</title>
        <authorList>
            <person name="Yoshida K."/>
            <person name="Sommer R.J."/>
        </authorList>
    </citation>
    <scope>NUCLEOTIDE SEQUENCE</scope>
    <source>
        <strain evidence="2">RS0144</strain>
    </source>
</reference>
<organism evidence="2 3">
    <name type="scientific">Pristionchus entomophagus</name>
    <dbReference type="NCBI Taxonomy" id="358040"/>
    <lineage>
        <taxon>Eukaryota</taxon>
        <taxon>Metazoa</taxon>
        <taxon>Ecdysozoa</taxon>
        <taxon>Nematoda</taxon>
        <taxon>Chromadorea</taxon>
        <taxon>Rhabditida</taxon>
        <taxon>Rhabditina</taxon>
        <taxon>Diplogasteromorpha</taxon>
        <taxon>Diplogasteroidea</taxon>
        <taxon>Neodiplogasteridae</taxon>
        <taxon>Pristionchus</taxon>
    </lineage>
</organism>
<gene>
    <name evidence="2" type="ORF">PENTCL1PPCAC_27249</name>
</gene>
<dbReference type="PANTHER" id="PTHR35182:SF1">
    <property type="entry name" value="COLD-SHOCK PROTEIN-RELATED"/>
    <property type="match status" value="1"/>
</dbReference>
<sequence length="130" mass="13869">MTRFLLLASLIGCAMASVMQYPVKVGGAINLDIGKEVRVWERTINGVKQTIRYCGPTEKNVACCRWVDENGSPMASGARVTADGKLIIDKATLADAGGYSSPDKKPIVTKHSDGSFSAVAPPMIIVRVSK</sequence>
<dbReference type="AlphaFoldDB" id="A0AAV5UDN5"/>
<proteinExistence type="predicted"/>